<dbReference type="Gene3D" id="1.25.40.10">
    <property type="entry name" value="Tetratricopeptide repeat domain"/>
    <property type="match status" value="1"/>
</dbReference>
<evidence type="ECO:0000256" key="10">
    <source>
        <dbReference type="SAM" id="Coils"/>
    </source>
</evidence>
<keyword evidence="3" id="KW-0677">Repeat</keyword>
<feature type="domain" description="RRM" evidence="12">
    <location>
        <begin position="684"/>
        <end position="761"/>
    </location>
</feature>
<feature type="region of interest" description="Disordered" evidence="11">
    <location>
        <begin position="966"/>
        <end position="1018"/>
    </location>
</feature>
<feature type="domain" description="RRM" evidence="12">
    <location>
        <begin position="775"/>
        <end position="851"/>
    </location>
</feature>
<proteinExistence type="predicted"/>
<evidence type="ECO:0000256" key="8">
    <source>
        <dbReference type="ARBA" id="ARBA00093627"/>
    </source>
</evidence>
<dbReference type="InterPro" id="IPR000504">
    <property type="entry name" value="RRM_dom"/>
</dbReference>
<dbReference type="PANTHER" id="PTHR23003">
    <property type="entry name" value="RNA RECOGNITION MOTIF RRM DOMAIN CONTAINING PROTEIN"/>
    <property type="match status" value="1"/>
</dbReference>
<dbReference type="STRING" id="670580.A0A1X6MUG3"/>
<feature type="coiled-coil region" evidence="10">
    <location>
        <begin position="216"/>
        <end position="243"/>
    </location>
</feature>
<dbReference type="GO" id="GO:0005688">
    <property type="term" value="C:U6 snRNP"/>
    <property type="evidence" value="ECO:0007669"/>
    <property type="project" value="UniProtKB-ARBA"/>
</dbReference>
<feature type="region of interest" description="Disordered" evidence="11">
    <location>
        <begin position="577"/>
        <end position="603"/>
    </location>
</feature>
<evidence type="ECO:0000313" key="13">
    <source>
        <dbReference type="EMBL" id="OSX60021.1"/>
    </source>
</evidence>
<keyword evidence="14" id="KW-1185">Reference proteome</keyword>
<dbReference type="CDD" id="cd12296">
    <property type="entry name" value="RRM1_Prp24"/>
    <property type="match status" value="1"/>
</dbReference>
<evidence type="ECO:0000256" key="11">
    <source>
        <dbReference type="SAM" id="MobiDB-lite"/>
    </source>
</evidence>
<evidence type="ECO:0000256" key="5">
    <source>
        <dbReference type="ARBA" id="ARBA00023187"/>
    </source>
</evidence>
<comment type="function">
    <text evidence="7">Functions as a recycling factor of the spliceosome, a machinery that forms on each precursor-messenger RNA (pre-mRNA) and catalyzes the removal of introns. Chaperones the re-annealing of U4 and U6 snRNAs (small nuclear RNAs) released from previous rounds of splicing, an initial step in reforming the U4/U6-U5 tri-snRNP (small nuclear ribonucleoprotein) that can reassemble into another spliceosome complex; this step involves binding U6 and facilitating the unwinding of the U6 internal stem loop, followed by base-pairing of U6 to U4.</text>
</comment>
<reference evidence="13 14" key="1">
    <citation type="submission" date="2017-04" db="EMBL/GenBank/DDBJ databases">
        <title>Genome Sequence of the Model Brown-Rot Fungus Postia placenta SB12.</title>
        <authorList>
            <consortium name="DOE Joint Genome Institute"/>
            <person name="Gaskell J."/>
            <person name="Kersten P."/>
            <person name="Larrondo L.F."/>
            <person name="Canessa P."/>
            <person name="Martinez D."/>
            <person name="Hibbett D."/>
            <person name="Schmoll M."/>
            <person name="Kubicek C.P."/>
            <person name="Martinez A.T."/>
            <person name="Yadav J."/>
            <person name="Master E."/>
            <person name="Magnuson J.K."/>
            <person name="James T."/>
            <person name="Yaver D."/>
            <person name="Berka R."/>
            <person name="Labutti K."/>
            <person name="Lipzen A."/>
            <person name="Aerts A."/>
            <person name="Barry K."/>
            <person name="Henrissat B."/>
            <person name="Blanchette R."/>
            <person name="Grigoriev I."/>
            <person name="Cullen D."/>
        </authorList>
    </citation>
    <scope>NUCLEOTIDE SEQUENCE [LARGE SCALE GENOMIC DNA]</scope>
    <source>
        <strain evidence="13 14">MAD-698-R-SB12</strain>
    </source>
</reference>
<feature type="domain" description="RRM" evidence="12">
    <location>
        <begin position="869"/>
        <end position="941"/>
    </location>
</feature>
<dbReference type="Pfam" id="PF23085">
    <property type="entry name" value="RRM_PARP14_3"/>
    <property type="match status" value="1"/>
</dbReference>
<keyword evidence="10" id="KW-0175">Coiled coil</keyword>
<protein>
    <recommendedName>
        <fullName evidence="8">U4/U6 snRNA-associated-splicing factor PRP24</fullName>
    </recommendedName>
</protein>
<accession>A0A1X6MUG3</accession>
<dbReference type="GO" id="GO:0008380">
    <property type="term" value="P:RNA splicing"/>
    <property type="evidence" value="ECO:0007669"/>
    <property type="project" value="UniProtKB-KW"/>
</dbReference>
<dbReference type="Gene3D" id="3.30.70.330">
    <property type="match status" value="4"/>
</dbReference>
<keyword evidence="6" id="KW-0539">Nucleus</keyword>
<keyword evidence="4 9" id="KW-0694">RNA-binding</keyword>
<sequence>MEEADALEALSTILTRLTENPYDLSLHAEHVRLARETGMQDQVESALEMVTAFWAAGDHIWQPLLEHKVKSESLESAAHLQEIMGMYERAEADYLSIPLLKQHIELLIDRYEHFSTSETKPDDLGELFTPEWTSAAIASVVTKGVGHLTQSQQLWNTWYDWELERLQAAQGLERETLVAQVEAMLLERIQQPHFNHEETFQAYSSFTTNYRPPGQYEELLVNASKLRSQAKKATEKREQFETSLANSGFSLEGYAYYIAAERRRGKPDLFILSNVYERAIAEGDKRRWAGETNAEQALQSFWAGYVDALRMQDVDADLQREMYQRALRSVPASGGVRAQYIRFLERTSASEAGTAPAIVDVYEETKTIAPLQADVEQLVPTILARAGYGKRQVEAGQMGENGLNDLVDILMDGISRVRNASPAGDPRLRIEKYFSAVCTRLAGLSEHALILWEDATKHYKTSYLAWTSYTDILIKQGLYVDARNVFRDVCAKNLDWSEALWEAWVSFEQLHGSVEEFEDCLDRIERAQFQVAARRAKDMERAEHAAAQLIAEQQANAMFVAAVAPAGAEPIAMEVDVSQPVASGSGTKRKAEDSAEQDESKKPRIDRENCTVFVADLPSDAKEDDLASLFKDCGAVREIKLTQLPNSLVATVEFMERDSIPAALTKDKKRIHGQEVAVHLAWQSTLYVTNFPEKADDAFIRNIFTKYGTIFDVRWPSKKFKATRRFCYIQYTSPASAQAALKLHGEELEPDLSMNVYISNPERKKERTDSDANDREIYVAGLSRFATKGDLETLFKTYGVVKEVRMALDDNGRPKGFAFVEFEQEQDAVAALSANNYELKKRRIAVTLADTRNRAKNRDPSRRTDARNRSIRVRKLPPNTQEGLLQQFLEKLAPVKRVEVFADRAEAEVEFENAADVGRLLLRSEPIVFDGVTLELVAETSGGLAGPRATPSPAVTGGLFVPRTAVSRPRAGLGSKKRVSTVSATGSQSAPNAQNTQPTQSSQGKGQNDFRKMLGGGG</sequence>
<dbReference type="SMART" id="SM00360">
    <property type="entry name" value="RRM"/>
    <property type="match status" value="4"/>
</dbReference>
<feature type="compositionally biased region" description="Basic and acidic residues" evidence="11">
    <location>
        <begin position="589"/>
        <end position="603"/>
    </location>
</feature>
<evidence type="ECO:0000256" key="1">
    <source>
        <dbReference type="ARBA" id="ARBA00004123"/>
    </source>
</evidence>
<evidence type="ECO:0000256" key="9">
    <source>
        <dbReference type="PROSITE-ProRule" id="PRU00176"/>
    </source>
</evidence>
<feature type="compositionally biased region" description="Polar residues" evidence="11">
    <location>
        <begin position="980"/>
        <end position="1006"/>
    </location>
</feature>
<dbReference type="PROSITE" id="PS50102">
    <property type="entry name" value="RRM"/>
    <property type="match status" value="4"/>
</dbReference>
<dbReference type="InterPro" id="IPR012677">
    <property type="entry name" value="Nucleotide-bd_a/b_plait_sf"/>
</dbReference>
<dbReference type="GO" id="GO:0006397">
    <property type="term" value="P:mRNA processing"/>
    <property type="evidence" value="ECO:0007669"/>
    <property type="project" value="UniProtKB-KW"/>
</dbReference>
<dbReference type="EMBL" id="KZ110601">
    <property type="protein sequence ID" value="OSX60021.1"/>
    <property type="molecule type" value="Genomic_DNA"/>
</dbReference>
<comment type="subcellular location">
    <subcellularLocation>
        <location evidence="1">Nucleus</location>
    </subcellularLocation>
</comment>
<dbReference type="InterPro" id="IPR050374">
    <property type="entry name" value="RRT5_SRSF_SR"/>
</dbReference>
<name>A0A1X6MUG3_9APHY</name>
<gene>
    <name evidence="13" type="ORF">POSPLADRAFT_1067031</name>
</gene>
<dbReference type="Pfam" id="PF00076">
    <property type="entry name" value="RRM_1"/>
    <property type="match status" value="3"/>
</dbReference>
<dbReference type="InterPro" id="IPR003107">
    <property type="entry name" value="HAT"/>
</dbReference>
<dbReference type="RefSeq" id="XP_024336815.1">
    <property type="nucleotide sequence ID" value="XM_024482137.1"/>
</dbReference>
<dbReference type="GO" id="GO:0003729">
    <property type="term" value="F:mRNA binding"/>
    <property type="evidence" value="ECO:0007669"/>
    <property type="project" value="TreeGrafter"/>
</dbReference>
<dbReference type="SUPFAM" id="SSF54928">
    <property type="entry name" value="RNA-binding domain, RBD"/>
    <property type="match status" value="3"/>
</dbReference>
<evidence type="ECO:0000313" key="14">
    <source>
        <dbReference type="Proteomes" id="UP000194127"/>
    </source>
</evidence>
<dbReference type="GeneID" id="36327087"/>
<dbReference type="InterPro" id="IPR034397">
    <property type="entry name" value="Prp24_RRM1"/>
</dbReference>
<feature type="domain" description="RRM" evidence="12">
    <location>
        <begin position="610"/>
        <end position="683"/>
    </location>
</feature>
<evidence type="ECO:0000256" key="6">
    <source>
        <dbReference type="ARBA" id="ARBA00023242"/>
    </source>
</evidence>
<dbReference type="InterPro" id="IPR011990">
    <property type="entry name" value="TPR-like_helical_dom_sf"/>
</dbReference>
<keyword evidence="5" id="KW-0508">mRNA splicing</keyword>
<keyword evidence="2" id="KW-0507">mRNA processing</keyword>
<evidence type="ECO:0000256" key="2">
    <source>
        <dbReference type="ARBA" id="ARBA00022664"/>
    </source>
</evidence>
<organism evidence="13 14">
    <name type="scientific">Postia placenta MAD-698-R-SB12</name>
    <dbReference type="NCBI Taxonomy" id="670580"/>
    <lineage>
        <taxon>Eukaryota</taxon>
        <taxon>Fungi</taxon>
        <taxon>Dikarya</taxon>
        <taxon>Basidiomycota</taxon>
        <taxon>Agaricomycotina</taxon>
        <taxon>Agaricomycetes</taxon>
        <taxon>Polyporales</taxon>
        <taxon>Adustoporiaceae</taxon>
        <taxon>Rhodonia</taxon>
    </lineage>
</organism>
<evidence type="ECO:0000259" key="12">
    <source>
        <dbReference type="PROSITE" id="PS50102"/>
    </source>
</evidence>
<dbReference type="FunFam" id="3.30.70.330:FF:000365">
    <property type="entry name" value="U4/U6 snRNA-associated-splicing factor PRP24"/>
    <property type="match status" value="1"/>
</dbReference>
<dbReference type="SUPFAM" id="SSF48452">
    <property type="entry name" value="TPR-like"/>
    <property type="match status" value="2"/>
</dbReference>
<evidence type="ECO:0000256" key="7">
    <source>
        <dbReference type="ARBA" id="ARBA00093374"/>
    </source>
</evidence>
<dbReference type="SMART" id="SM00386">
    <property type="entry name" value="HAT"/>
    <property type="match status" value="4"/>
</dbReference>
<evidence type="ECO:0000256" key="3">
    <source>
        <dbReference type="ARBA" id="ARBA00022737"/>
    </source>
</evidence>
<dbReference type="AlphaFoldDB" id="A0A1X6MUG3"/>
<dbReference type="Proteomes" id="UP000194127">
    <property type="component" value="Unassembled WGS sequence"/>
</dbReference>
<evidence type="ECO:0000256" key="4">
    <source>
        <dbReference type="ARBA" id="ARBA00022884"/>
    </source>
</evidence>
<dbReference type="InterPro" id="IPR035979">
    <property type="entry name" value="RBD_domain_sf"/>
</dbReference>
<dbReference type="OrthoDB" id="360390at2759"/>
<dbReference type="GO" id="GO:0005737">
    <property type="term" value="C:cytoplasm"/>
    <property type="evidence" value="ECO:0007669"/>
    <property type="project" value="TreeGrafter"/>
</dbReference>